<sequence length="100" mass="11608">MSKTNKKAKDPRFLIAEKEAWIGVGLVLFNFIWWFGFAYGPLGSESVENYQYVWGMPAWFFYSCVVGFVVMVVLVIIMVKLFFKEVSFDEEGIEEEGELK</sequence>
<dbReference type="Pfam" id="PF06196">
    <property type="entry name" value="DUF997"/>
    <property type="match status" value="1"/>
</dbReference>
<comment type="caution">
    <text evidence="2">The sequence shown here is derived from an EMBL/GenBank/DDBJ whole genome shotgun (WGS) entry which is preliminary data.</text>
</comment>
<reference evidence="2 3" key="1">
    <citation type="submission" date="2021-03" db="EMBL/GenBank/DDBJ databases">
        <title>Genomic Encyclopedia of Type Strains, Phase IV (KMG-IV): sequencing the most valuable type-strain genomes for metagenomic binning, comparative biology and taxonomic classification.</title>
        <authorList>
            <person name="Goeker M."/>
        </authorList>
    </citation>
    <scope>NUCLEOTIDE SEQUENCE [LARGE SCALE GENOMIC DNA]</scope>
    <source>
        <strain evidence="2 3">DSM 26675</strain>
    </source>
</reference>
<proteinExistence type="predicted"/>
<evidence type="ECO:0000313" key="2">
    <source>
        <dbReference type="EMBL" id="MBP2241895.1"/>
    </source>
</evidence>
<accession>A0ABS4RG63</accession>
<dbReference type="Proteomes" id="UP001519293">
    <property type="component" value="Unassembled WGS sequence"/>
</dbReference>
<keyword evidence="3" id="KW-1185">Reference proteome</keyword>
<dbReference type="RefSeq" id="WP_066391596.1">
    <property type="nucleotide sequence ID" value="NZ_JAGIKZ010000013.1"/>
</dbReference>
<dbReference type="PANTHER" id="PTHR39174:SF1">
    <property type="entry name" value="INNER MEMBRANE PROTEIN"/>
    <property type="match status" value="1"/>
</dbReference>
<gene>
    <name evidence="2" type="ORF">J2Z40_002468</name>
</gene>
<feature type="transmembrane region" description="Helical" evidence="1">
    <location>
        <begin position="59"/>
        <end position="83"/>
    </location>
</feature>
<dbReference type="InterPro" id="IPR010398">
    <property type="entry name" value="DUF997"/>
</dbReference>
<evidence type="ECO:0000256" key="1">
    <source>
        <dbReference type="SAM" id="Phobius"/>
    </source>
</evidence>
<dbReference type="PANTHER" id="PTHR39174">
    <property type="entry name" value="INNER MEMBRANE PROTEIN-RELATED"/>
    <property type="match status" value="1"/>
</dbReference>
<feature type="transmembrane region" description="Helical" evidence="1">
    <location>
        <begin position="20"/>
        <end position="39"/>
    </location>
</feature>
<protein>
    <submittedName>
        <fullName evidence="2">Membrane protein YhdT</fullName>
    </submittedName>
</protein>
<name>A0ABS4RG63_9BACI</name>
<organism evidence="2 3">
    <name type="scientific">Cytobacillus eiseniae</name>
    <dbReference type="NCBI Taxonomy" id="762947"/>
    <lineage>
        <taxon>Bacteria</taxon>
        <taxon>Bacillati</taxon>
        <taxon>Bacillota</taxon>
        <taxon>Bacilli</taxon>
        <taxon>Bacillales</taxon>
        <taxon>Bacillaceae</taxon>
        <taxon>Cytobacillus</taxon>
    </lineage>
</organism>
<keyword evidence="1" id="KW-0472">Membrane</keyword>
<keyword evidence="1" id="KW-0812">Transmembrane</keyword>
<evidence type="ECO:0000313" key="3">
    <source>
        <dbReference type="Proteomes" id="UP001519293"/>
    </source>
</evidence>
<keyword evidence="1" id="KW-1133">Transmembrane helix</keyword>
<dbReference type="EMBL" id="JAGIKZ010000013">
    <property type="protein sequence ID" value="MBP2241895.1"/>
    <property type="molecule type" value="Genomic_DNA"/>
</dbReference>